<organism evidence="4 5">
    <name type="scientific">Neoroseomonas lacus</name>
    <dbReference type="NCBI Taxonomy" id="287609"/>
    <lineage>
        <taxon>Bacteria</taxon>
        <taxon>Pseudomonadati</taxon>
        <taxon>Pseudomonadota</taxon>
        <taxon>Alphaproteobacteria</taxon>
        <taxon>Acetobacterales</taxon>
        <taxon>Acetobacteraceae</taxon>
        <taxon>Neoroseomonas</taxon>
    </lineage>
</organism>
<evidence type="ECO:0000259" key="3">
    <source>
        <dbReference type="Pfam" id="PF06863"/>
    </source>
</evidence>
<accession>A0A917L344</accession>
<dbReference type="PANTHER" id="PTHR36509:SF3">
    <property type="entry name" value="SIGNAL PEPTIDE PROTEIN"/>
    <property type="match status" value="1"/>
</dbReference>
<dbReference type="InterPro" id="IPR010621">
    <property type="entry name" value="DUF1214"/>
</dbReference>
<dbReference type="PANTHER" id="PTHR36509">
    <property type="entry name" value="BLL3101 PROTEIN"/>
    <property type="match status" value="1"/>
</dbReference>
<evidence type="ECO:0000313" key="5">
    <source>
        <dbReference type="Proteomes" id="UP000661507"/>
    </source>
</evidence>
<evidence type="ECO:0000256" key="1">
    <source>
        <dbReference type="SAM" id="SignalP"/>
    </source>
</evidence>
<name>A0A917L344_9PROT</name>
<dbReference type="SUPFAM" id="SSF160935">
    <property type="entry name" value="VPA0735-like"/>
    <property type="match status" value="1"/>
</dbReference>
<dbReference type="InterPro" id="IPR037049">
    <property type="entry name" value="DUF1214_C_sf"/>
</dbReference>
<feature type="chain" id="PRO_5037724035" description="DUF1254 domain-containing protein" evidence="1">
    <location>
        <begin position="29"/>
        <end position="515"/>
    </location>
</feature>
<feature type="domain" description="DUF1254" evidence="3">
    <location>
        <begin position="119"/>
        <end position="240"/>
    </location>
</feature>
<feature type="domain" description="DUF1214" evidence="2">
    <location>
        <begin position="392"/>
        <end position="498"/>
    </location>
</feature>
<keyword evidence="5" id="KW-1185">Reference proteome</keyword>
<protein>
    <recommendedName>
        <fullName evidence="6">DUF1254 domain-containing protein</fullName>
    </recommendedName>
</protein>
<proteinExistence type="predicted"/>
<dbReference type="Proteomes" id="UP000661507">
    <property type="component" value="Unassembled WGS sequence"/>
</dbReference>
<dbReference type="Gene3D" id="2.60.40.1610">
    <property type="entry name" value="Domain of unknown function DUF1254"/>
    <property type="match status" value="1"/>
</dbReference>
<comment type="caution">
    <text evidence="4">The sequence shown here is derived from an EMBL/GenBank/DDBJ whole genome shotgun (WGS) entry which is preliminary data.</text>
</comment>
<dbReference type="InterPro" id="IPR010679">
    <property type="entry name" value="DUF1254"/>
</dbReference>
<evidence type="ECO:0000259" key="2">
    <source>
        <dbReference type="Pfam" id="PF06742"/>
    </source>
</evidence>
<dbReference type="RefSeq" id="WP_188972960.1">
    <property type="nucleotide sequence ID" value="NZ_BMKW01000019.1"/>
</dbReference>
<sequence length="515" mass="56888">MTTRRELAALVAAAAALRGAFGPGAVLAQPLTGTPAPPVSRYTTPMPSGVVMPATAETGFGRLNFFDGVPDADSTRLIYDNLDRQRALQAYLLALPAVNQAANRDAILSVGPINLTVPIWERLVDSRTVELTANNNTPYTWFWADLRNGPLVVEVPPGVLGLINDMFYSWVADVGITGADRGRGGKYLLVPPGHSGRLPQQGYTIVRPKTFQNWFAWRSFPVNGDFRPAVDAVKRLTKIYSLTRAASPPRLTFVDMSERPFNMVGPSDFRFWEMLNDVVQVEPSNASDPVTLGFFASIGIQKGKPFQPDARMRRILTEAAVSGDATARALAYRARDPEARIFNDRRWRFAFQGGYQFLHQPGVANLDARAFFFFLATGVTPAMDTQIVGEGSTYPWTAEDAQGNALDGGKIYRLHLPGPVPVRTFWSTIVYDTQTRSMLQTDNRFPSVSSQNPGLQVNPDRSVDVWFGPTAPAGKDSNWVQTIPGKSWFMILRLYGPLQPWFDKSWKPGDIELQG</sequence>
<evidence type="ECO:0008006" key="6">
    <source>
        <dbReference type="Google" id="ProtNLM"/>
    </source>
</evidence>
<reference evidence="4" key="2">
    <citation type="submission" date="2020-09" db="EMBL/GenBank/DDBJ databases">
        <authorList>
            <person name="Sun Q."/>
            <person name="Zhou Y."/>
        </authorList>
    </citation>
    <scope>NUCLEOTIDE SEQUENCE</scope>
    <source>
        <strain evidence="4">CGMCC 1.3617</strain>
    </source>
</reference>
<dbReference type="InterPro" id="IPR037050">
    <property type="entry name" value="DUF1254_sf"/>
</dbReference>
<dbReference type="Pfam" id="PF06742">
    <property type="entry name" value="DUF1214"/>
    <property type="match status" value="1"/>
</dbReference>
<keyword evidence="1" id="KW-0732">Signal</keyword>
<dbReference type="AlphaFoldDB" id="A0A917L344"/>
<dbReference type="Pfam" id="PF06863">
    <property type="entry name" value="DUF1254"/>
    <property type="match status" value="1"/>
</dbReference>
<dbReference type="Gene3D" id="2.60.120.600">
    <property type="entry name" value="Domain of unknown function DUF1214, C-terminal domain"/>
    <property type="match status" value="1"/>
</dbReference>
<dbReference type="Gene3D" id="1.10.3360.10">
    <property type="entry name" value="VPA0735-like domain"/>
    <property type="match status" value="1"/>
</dbReference>
<gene>
    <name evidence="4" type="ORF">GCM10011320_55220</name>
</gene>
<reference evidence="4" key="1">
    <citation type="journal article" date="2014" name="Int. J. Syst. Evol. Microbiol.">
        <title>Complete genome sequence of Corynebacterium casei LMG S-19264T (=DSM 44701T), isolated from a smear-ripened cheese.</title>
        <authorList>
            <consortium name="US DOE Joint Genome Institute (JGI-PGF)"/>
            <person name="Walter F."/>
            <person name="Albersmeier A."/>
            <person name="Kalinowski J."/>
            <person name="Ruckert C."/>
        </authorList>
    </citation>
    <scope>NUCLEOTIDE SEQUENCE</scope>
    <source>
        <strain evidence="4">CGMCC 1.3617</strain>
    </source>
</reference>
<feature type="signal peptide" evidence="1">
    <location>
        <begin position="1"/>
        <end position="28"/>
    </location>
</feature>
<dbReference type="EMBL" id="BMKW01000019">
    <property type="protein sequence ID" value="GGJ40483.1"/>
    <property type="molecule type" value="Genomic_DNA"/>
</dbReference>
<evidence type="ECO:0000313" key="4">
    <source>
        <dbReference type="EMBL" id="GGJ40483.1"/>
    </source>
</evidence>